<dbReference type="Proteomes" id="UP000807716">
    <property type="component" value="Unassembled WGS sequence"/>
</dbReference>
<reference evidence="4" key="1">
    <citation type="journal article" date="2020" name="Fungal Divers.">
        <title>Resolving the Mortierellaceae phylogeny through synthesis of multi-gene phylogenetics and phylogenomics.</title>
        <authorList>
            <person name="Vandepol N."/>
            <person name="Liber J."/>
            <person name="Desiro A."/>
            <person name="Na H."/>
            <person name="Kennedy M."/>
            <person name="Barry K."/>
            <person name="Grigoriev I.V."/>
            <person name="Miller A.N."/>
            <person name="O'Donnell K."/>
            <person name="Stajich J.E."/>
            <person name="Bonito G."/>
        </authorList>
    </citation>
    <scope>NUCLEOTIDE SEQUENCE</scope>
    <source>
        <strain evidence="4">BC1065</strain>
    </source>
</reference>
<dbReference type="EC" id="3.5.1.89" evidence="2"/>
<proteinExistence type="inferred from homology"/>
<protein>
    <recommendedName>
        <fullName evidence="2">N-acetylglucosaminylphosphatidylinositol deacetylase</fullName>
        <ecNumber evidence="2">3.5.1.89</ecNumber>
    </recommendedName>
</protein>
<accession>A0A9P6Q8T9</accession>
<keyword evidence="3" id="KW-1133">Transmembrane helix</keyword>
<evidence type="ECO:0000313" key="4">
    <source>
        <dbReference type="EMBL" id="KAG0261037.1"/>
    </source>
</evidence>
<dbReference type="InterPro" id="IPR024078">
    <property type="entry name" value="LmbE-like_dom_sf"/>
</dbReference>
<dbReference type="SUPFAM" id="SSF102588">
    <property type="entry name" value="LmbE-like"/>
    <property type="match status" value="1"/>
</dbReference>
<dbReference type="GO" id="GO:0005783">
    <property type="term" value="C:endoplasmic reticulum"/>
    <property type="evidence" value="ECO:0007669"/>
    <property type="project" value="TreeGrafter"/>
</dbReference>
<evidence type="ECO:0000256" key="2">
    <source>
        <dbReference type="ARBA" id="ARBA00012176"/>
    </source>
</evidence>
<feature type="transmembrane region" description="Helical" evidence="3">
    <location>
        <begin position="6"/>
        <end position="22"/>
    </location>
</feature>
<dbReference type="Pfam" id="PF02585">
    <property type="entry name" value="PIG-L"/>
    <property type="match status" value="1"/>
</dbReference>
<dbReference type="PANTHER" id="PTHR12993">
    <property type="entry name" value="N-ACETYLGLUCOSAMINYL-PHOSPHATIDYLINOSITOL DE-N-ACETYLASE-RELATED"/>
    <property type="match status" value="1"/>
</dbReference>
<evidence type="ECO:0000256" key="3">
    <source>
        <dbReference type="SAM" id="Phobius"/>
    </source>
</evidence>
<comment type="similarity">
    <text evidence="1">Belongs to the PIGL family.</text>
</comment>
<dbReference type="Gene3D" id="3.40.50.10320">
    <property type="entry name" value="LmbE-like"/>
    <property type="match status" value="1"/>
</dbReference>
<dbReference type="InterPro" id="IPR003737">
    <property type="entry name" value="GlcNAc_PI_deacetylase-related"/>
</dbReference>
<organism evidence="4 5">
    <name type="scientific">Actinomortierella ambigua</name>
    <dbReference type="NCBI Taxonomy" id="1343610"/>
    <lineage>
        <taxon>Eukaryota</taxon>
        <taxon>Fungi</taxon>
        <taxon>Fungi incertae sedis</taxon>
        <taxon>Mucoromycota</taxon>
        <taxon>Mortierellomycotina</taxon>
        <taxon>Mortierellomycetes</taxon>
        <taxon>Mortierellales</taxon>
        <taxon>Mortierellaceae</taxon>
        <taxon>Actinomortierella</taxon>
    </lineage>
</organism>
<dbReference type="PANTHER" id="PTHR12993:SF11">
    <property type="entry name" value="N-ACETYLGLUCOSAMINYL-PHOSPHATIDYLINOSITOL DE-N-ACETYLASE"/>
    <property type="match status" value="1"/>
</dbReference>
<gene>
    <name evidence="4" type="primary">GPI12</name>
    <name evidence="4" type="ORF">DFQ27_003179</name>
</gene>
<name>A0A9P6Q8T9_9FUNG</name>
<dbReference type="GO" id="GO:0000225">
    <property type="term" value="F:N-acetylglucosaminylphosphatidylinositol deacetylase activity"/>
    <property type="evidence" value="ECO:0007669"/>
    <property type="project" value="UniProtKB-EC"/>
</dbReference>
<keyword evidence="5" id="KW-1185">Reference proteome</keyword>
<dbReference type="OrthoDB" id="440160at2759"/>
<sequence length="293" mass="32798">MAFLAYAAYALVLTSACLYLFWHGRFLKTPLNNTNIALVIAHPDDEVMFFGPTLAELTRPEYNNQVRVLCLSSGNHDGLGDVRKKELVNSLKTFGLRENHLTILDREDLKDGPKEMWDLSLVGDQMNLFAKKHAIETLITFDERGVSGHTNHIACFLGLSYFVRTFKDRTTVKYCYVLKTVSLLRKYISILDLPATMLFTEALLPLVSQITGVGAAASLIGAENSITNPGRGGSGGSNRRVLRPKDLLFVSPIPAVVQAKAAMQKHESQMVWFRKIYVVASRYMAINELRRVM</sequence>
<comment type="caution">
    <text evidence="4">The sequence shown here is derived from an EMBL/GenBank/DDBJ whole genome shotgun (WGS) entry which is preliminary data.</text>
</comment>
<keyword evidence="3" id="KW-0812">Transmembrane</keyword>
<dbReference type="AlphaFoldDB" id="A0A9P6Q8T9"/>
<evidence type="ECO:0000313" key="5">
    <source>
        <dbReference type="Proteomes" id="UP000807716"/>
    </source>
</evidence>
<keyword evidence="3" id="KW-0472">Membrane</keyword>
<evidence type="ECO:0000256" key="1">
    <source>
        <dbReference type="ARBA" id="ARBA00006066"/>
    </source>
</evidence>
<dbReference type="EMBL" id="JAAAJB010000229">
    <property type="protein sequence ID" value="KAG0261037.1"/>
    <property type="molecule type" value="Genomic_DNA"/>
</dbReference>